<feature type="domain" description="THIF-type NAD/FAD binding fold" evidence="1">
    <location>
        <begin position="18"/>
        <end position="142"/>
    </location>
</feature>
<dbReference type="Ensembl" id="ENSPPYT00000058106.1">
    <property type="protein sequence ID" value="ENSPPYP00000034606.1"/>
    <property type="gene ID" value="ENSPPYG00000034523.1"/>
</dbReference>
<proteinExistence type="predicted"/>
<dbReference type="GeneTree" id="ENSGT00940000160847"/>
<reference evidence="2" key="3">
    <citation type="submission" date="2025-09" db="UniProtKB">
        <authorList>
            <consortium name="Ensembl"/>
        </authorList>
    </citation>
    <scope>IDENTIFICATION</scope>
</reference>
<sequence length="240" mass="25965">MSAVHSGPFMPVTTLDPVRRYDVVADCSDNVSTGYLVNDACVLAGWALVSASALRLEGQITVYHYDGGLCYRCIFSQPPPAETVTNCVDGRMLRVVTGVLGCLQALKVLKIAASLGPSYSGSLLLFDALRGHFRGIRLRSCRLDCAACGKWPTVTHLLDYEAFCGSLATDKCHSLQLLSPEDHVSVTDYKRLLDSGAPHLLLDIRPKMEAVLASLPITAESKINSKLSLFCCGLGRVREC</sequence>
<dbReference type="Proteomes" id="UP000001595">
    <property type="component" value="Chromosome 14"/>
</dbReference>
<dbReference type="InterPro" id="IPR035985">
    <property type="entry name" value="Ubiquitin-activating_enz"/>
</dbReference>
<evidence type="ECO:0000313" key="3">
    <source>
        <dbReference type="Proteomes" id="UP000001595"/>
    </source>
</evidence>
<evidence type="ECO:0000313" key="2">
    <source>
        <dbReference type="Ensembl" id="ENSPPYP00000034606.1"/>
    </source>
</evidence>
<reference evidence="2" key="2">
    <citation type="submission" date="2025-08" db="UniProtKB">
        <authorList>
            <consortium name="Ensembl"/>
        </authorList>
    </citation>
    <scope>IDENTIFICATION</scope>
</reference>
<dbReference type="SUPFAM" id="SSF69572">
    <property type="entry name" value="Activating enzymes of the ubiquitin-like proteins"/>
    <property type="match status" value="1"/>
</dbReference>
<keyword evidence="3" id="KW-1185">Reference proteome</keyword>
<reference evidence="2 3" key="1">
    <citation type="submission" date="2008-02" db="EMBL/GenBank/DDBJ databases">
        <title>A 6x draft sequence assembly of the Pongo pygmaeus abelii genome.</title>
        <authorList>
            <person name="Wilson R.K."/>
            <person name="Mardis E."/>
        </authorList>
    </citation>
    <scope>NUCLEOTIDE SEQUENCE [LARGE SCALE GENOMIC DNA]</scope>
</reference>
<dbReference type="AlphaFoldDB" id="A0A8I5TXW4"/>
<accession>A0A8I5TXW4</accession>
<dbReference type="Gene3D" id="3.40.50.720">
    <property type="entry name" value="NAD(P)-binding Rossmann-like Domain"/>
    <property type="match status" value="1"/>
</dbReference>
<dbReference type="OMA" id="TIKYPIA"/>
<name>A0A8I5TXW4_PONAB</name>
<dbReference type="GO" id="GO:0008641">
    <property type="term" value="F:ubiquitin-like modifier activating enzyme activity"/>
    <property type="evidence" value="ECO:0007669"/>
    <property type="project" value="InterPro"/>
</dbReference>
<organism evidence="2 3">
    <name type="scientific">Pongo abelii</name>
    <name type="common">Sumatran orangutan</name>
    <name type="synonym">Pongo pygmaeus abelii</name>
    <dbReference type="NCBI Taxonomy" id="9601"/>
    <lineage>
        <taxon>Eukaryota</taxon>
        <taxon>Metazoa</taxon>
        <taxon>Chordata</taxon>
        <taxon>Craniata</taxon>
        <taxon>Vertebrata</taxon>
        <taxon>Euteleostomi</taxon>
        <taxon>Mammalia</taxon>
        <taxon>Eutheria</taxon>
        <taxon>Euarchontoglires</taxon>
        <taxon>Primates</taxon>
        <taxon>Haplorrhini</taxon>
        <taxon>Catarrhini</taxon>
        <taxon>Hominidae</taxon>
        <taxon>Pongo</taxon>
    </lineage>
</organism>
<evidence type="ECO:0000259" key="1">
    <source>
        <dbReference type="Pfam" id="PF00899"/>
    </source>
</evidence>
<dbReference type="InterPro" id="IPR000594">
    <property type="entry name" value="ThiF_NAD_FAD-bd"/>
</dbReference>
<protein>
    <recommendedName>
        <fullName evidence="1">THIF-type NAD/FAD binding fold domain-containing protein</fullName>
    </recommendedName>
</protein>
<dbReference type="Pfam" id="PF00899">
    <property type="entry name" value="ThiF"/>
    <property type="match status" value="1"/>
</dbReference>